<evidence type="ECO:0000256" key="1">
    <source>
        <dbReference type="ARBA" id="ARBA00023015"/>
    </source>
</evidence>
<keyword evidence="3" id="KW-0804">Transcription</keyword>
<keyword evidence="1" id="KW-0805">Transcription regulation</keyword>
<protein>
    <submittedName>
        <fullName evidence="6">PurR family transcriptional regulator</fullName>
    </submittedName>
</protein>
<dbReference type="PANTHER" id="PTHR30146">
    <property type="entry name" value="LACI-RELATED TRANSCRIPTIONAL REPRESSOR"/>
    <property type="match status" value="1"/>
</dbReference>
<dbReference type="InterPro" id="IPR028082">
    <property type="entry name" value="Peripla_BP_I"/>
</dbReference>
<dbReference type="Pfam" id="PF13377">
    <property type="entry name" value="Peripla_BP_3"/>
    <property type="match status" value="1"/>
</dbReference>
<dbReference type="Proteomes" id="UP000051442">
    <property type="component" value="Unassembled WGS sequence"/>
</dbReference>
<keyword evidence="2" id="KW-0238">DNA-binding</keyword>
<evidence type="ECO:0000259" key="4">
    <source>
        <dbReference type="PROSITE" id="PS50932"/>
    </source>
</evidence>
<dbReference type="PRINTS" id="PR00036">
    <property type="entry name" value="HTHLACI"/>
</dbReference>
<dbReference type="Gene3D" id="3.40.50.2300">
    <property type="match status" value="2"/>
</dbReference>
<dbReference type="GO" id="GO:0000976">
    <property type="term" value="F:transcription cis-regulatory region binding"/>
    <property type="evidence" value="ECO:0007669"/>
    <property type="project" value="TreeGrafter"/>
</dbReference>
<keyword evidence="7" id="KW-1185">Reference proteome</keyword>
<dbReference type="PANTHER" id="PTHR30146:SF154">
    <property type="entry name" value="TRANSCRIPTION REGULATOR, MEMBER OF GALR FAMILY"/>
    <property type="match status" value="1"/>
</dbReference>
<dbReference type="PATRIC" id="fig|1423804.4.peg.2000"/>
<sequence>MSTINAKKTTPTINDIAKLTGVSKTTVSRYLNGRYGKMSAETRAKITQAITETGYHVNRQAQAITKKQTFVIGVIVADVENIFSSMLFKGADAVFENQQYQLMLMNSDNSIARERSQIERLLSLRVDGLILQPMSKRAADYQILLDNHVPTVMVDRQVDQLNWPMVVTDNYHYSKLLVDYMIRLRYQKVIVVSEAVDDNTARQSRYHAVQDSCEKQGIPFELIEIDSTISDEKLYTQLVAATDDLQLKAAVYALKGTLLMRIVHILSTYSVEVPQSLGLAAFDDWDWATLTTPQITTIQQNPQLMGQRAAEVLLTTLSEPDTTPTTVQVPSEFIVRQSLI</sequence>
<evidence type="ECO:0000259" key="5">
    <source>
        <dbReference type="PROSITE" id="PS50943"/>
    </source>
</evidence>
<dbReference type="PROSITE" id="PS00356">
    <property type="entry name" value="HTH_LACI_1"/>
    <property type="match status" value="1"/>
</dbReference>
<evidence type="ECO:0000256" key="2">
    <source>
        <dbReference type="ARBA" id="ARBA00023125"/>
    </source>
</evidence>
<evidence type="ECO:0000313" key="6">
    <source>
        <dbReference type="EMBL" id="KRN18523.1"/>
    </source>
</evidence>
<proteinExistence type="predicted"/>
<dbReference type="InterPro" id="IPR001387">
    <property type="entry name" value="Cro/C1-type_HTH"/>
</dbReference>
<evidence type="ECO:0000256" key="3">
    <source>
        <dbReference type="ARBA" id="ARBA00023163"/>
    </source>
</evidence>
<dbReference type="SUPFAM" id="SSF53822">
    <property type="entry name" value="Periplasmic binding protein-like I"/>
    <property type="match status" value="1"/>
</dbReference>
<reference evidence="6 7" key="1">
    <citation type="journal article" date="2015" name="Genome Announc.">
        <title>Expanding the biotechnology potential of lactobacilli through comparative genomics of 213 strains and associated genera.</title>
        <authorList>
            <person name="Sun Z."/>
            <person name="Harris H.M."/>
            <person name="McCann A."/>
            <person name="Guo C."/>
            <person name="Argimon S."/>
            <person name="Zhang W."/>
            <person name="Yang X."/>
            <person name="Jeffery I.B."/>
            <person name="Cooney J.C."/>
            <person name="Kagawa T.F."/>
            <person name="Liu W."/>
            <person name="Song Y."/>
            <person name="Salvetti E."/>
            <person name="Wrobel A."/>
            <person name="Rasinkangas P."/>
            <person name="Parkhill J."/>
            <person name="Rea M.C."/>
            <person name="O'Sullivan O."/>
            <person name="Ritari J."/>
            <person name="Douillard F.P."/>
            <person name="Paul Ross R."/>
            <person name="Yang R."/>
            <person name="Briner A.E."/>
            <person name="Felis G.E."/>
            <person name="de Vos W.M."/>
            <person name="Barrangou R."/>
            <person name="Klaenhammer T.R."/>
            <person name="Caufield P.W."/>
            <person name="Cui Y."/>
            <person name="Zhang H."/>
            <person name="O'Toole P.W."/>
        </authorList>
    </citation>
    <scope>NUCLEOTIDE SEQUENCE [LARGE SCALE GENOMIC DNA]</scope>
    <source>
        <strain evidence="6 7">DSM 23365</strain>
    </source>
</reference>
<dbReference type="AlphaFoldDB" id="A0A0R2ETK6"/>
<feature type="domain" description="HTH cro/C1-type" evidence="5">
    <location>
        <begin position="12"/>
        <end position="56"/>
    </location>
</feature>
<dbReference type="InterPro" id="IPR046335">
    <property type="entry name" value="LacI/GalR-like_sensor"/>
</dbReference>
<dbReference type="SMART" id="SM00354">
    <property type="entry name" value="HTH_LACI"/>
    <property type="match status" value="1"/>
</dbReference>
<dbReference type="STRING" id="1423804.FD14_GL001845"/>
<evidence type="ECO:0000313" key="7">
    <source>
        <dbReference type="Proteomes" id="UP000051442"/>
    </source>
</evidence>
<dbReference type="GO" id="GO:0003700">
    <property type="term" value="F:DNA-binding transcription factor activity"/>
    <property type="evidence" value="ECO:0007669"/>
    <property type="project" value="TreeGrafter"/>
</dbReference>
<organism evidence="6 7">
    <name type="scientific">Secundilactobacillus similis DSM 23365 = JCM 2765</name>
    <dbReference type="NCBI Taxonomy" id="1423804"/>
    <lineage>
        <taxon>Bacteria</taxon>
        <taxon>Bacillati</taxon>
        <taxon>Bacillota</taxon>
        <taxon>Bacilli</taxon>
        <taxon>Lactobacillales</taxon>
        <taxon>Lactobacillaceae</taxon>
        <taxon>Secundilactobacillus</taxon>
    </lineage>
</organism>
<name>A0A0R2ETK6_9LACO</name>
<dbReference type="PROSITE" id="PS50932">
    <property type="entry name" value="HTH_LACI_2"/>
    <property type="match status" value="1"/>
</dbReference>
<dbReference type="CDD" id="cd06283">
    <property type="entry name" value="PBP1_RegR_EndR_KdgR-like"/>
    <property type="match status" value="1"/>
</dbReference>
<feature type="domain" description="HTH lacI-type" evidence="4">
    <location>
        <begin position="11"/>
        <end position="66"/>
    </location>
</feature>
<dbReference type="Pfam" id="PF00356">
    <property type="entry name" value="LacI"/>
    <property type="match status" value="1"/>
</dbReference>
<dbReference type="SUPFAM" id="SSF47413">
    <property type="entry name" value="lambda repressor-like DNA-binding domains"/>
    <property type="match status" value="1"/>
</dbReference>
<dbReference type="RefSeq" id="WP_225351913.1">
    <property type="nucleotide sequence ID" value="NZ_AYZM01000148.1"/>
</dbReference>
<dbReference type="PROSITE" id="PS50943">
    <property type="entry name" value="HTH_CROC1"/>
    <property type="match status" value="1"/>
</dbReference>
<dbReference type="EMBL" id="AYZM01000148">
    <property type="protein sequence ID" value="KRN18523.1"/>
    <property type="molecule type" value="Genomic_DNA"/>
</dbReference>
<gene>
    <name evidence="6" type="ORF">FD14_GL001845</name>
</gene>
<accession>A0A0R2ETK6</accession>
<comment type="caution">
    <text evidence="6">The sequence shown here is derived from an EMBL/GenBank/DDBJ whole genome shotgun (WGS) entry which is preliminary data.</text>
</comment>
<dbReference type="Gene3D" id="1.10.260.40">
    <property type="entry name" value="lambda repressor-like DNA-binding domains"/>
    <property type="match status" value="1"/>
</dbReference>
<dbReference type="InterPro" id="IPR000843">
    <property type="entry name" value="HTH_LacI"/>
</dbReference>
<dbReference type="InterPro" id="IPR010982">
    <property type="entry name" value="Lambda_DNA-bd_dom_sf"/>
</dbReference>
<dbReference type="CDD" id="cd01392">
    <property type="entry name" value="HTH_LacI"/>
    <property type="match status" value="1"/>
</dbReference>